<comment type="subcellular location">
    <subcellularLocation>
        <location evidence="1">Membrane</location>
        <topology evidence="1">Multi-pass membrane protein</topology>
    </subcellularLocation>
</comment>
<sequence>MSASNPRSSAGQASKFPTKQMAILAICRICEPIAFMSIFPYVYYMVEDFGIAKKESDISIYAGLFTSAFTVAEFSAGIAWGKVSDKIGRKPVILIGLAGTALSMMMFGFAPNFPVALLARALGGLLNGNMGVLQTTIAELVTDKSQQPRAYTIMPFVWCLGSILGPALGGVLARPAISYPSIFPPNSIWVKFPYLLSNLICTIIIIFSVIVGILFFEETHRVKKHQRDPGLEAGKWLLKKISASKSTFISSTNDEVNGLSETTILLDAQQRTNYSCSSTEPITINTDDNHTVTRVFTKQVIINIVCFGILAYHTMALDSMFSMFLSYPSLHNESSWSMPFKFSIGYGLSTKEIGVILSFQGVYSMIANLFIFPILARRLGALSLFRVISISYPVLHFLIPYFSLLPPSLNYLGIYIMAVWKCTFSTLAYPSNAIMLANSAPSFLSLGIINGVAASTASLSRAFGPTFSGYLISVGQNTGYSGLASWCCSLISLIGAGLCLYLREHDNSPYEDEKNESESVVNIHEVDP</sequence>
<keyword evidence="4 6" id="KW-1133">Transmembrane helix</keyword>
<dbReference type="InterPro" id="IPR036259">
    <property type="entry name" value="MFS_trans_sf"/>
</dbReference>
<evidence type="ECO:0000313" key="8">
    <source>
        <dbReference type="EMBL" id="RKF64142.1"/>
    </source>
</evidence>
<feature type="transmembrane region" description="Helical" evidence="6">
    <location>
        <begin position="483"/>
        <end position="502"/>
    </location>
</feature>
<dbReference type="OrthoDB" id="10262656at2759"/>
<dbReference type="Pfam" id="PF07690">
    <property type="entry name" value="MFS_1"/>
    <property type="match status" value="1"/>
</dbReference>
<gene>
    <name evidence="8" type="ORF">OnM2_020080</name>
</gene>
<evidence type="ECO:0000256" key="1">
    <source>
        <dbReference type="ARBA" id="ARBA00004141"/>
    </source>
</evidence>
<accession>A0A420I3B5</accession>
<feature type="transmembrane region" description="Helical" evidence="6">
    <location>
        <begin position="92"/>
        <end position="111"/>
    </location>
</feature>
<feature type="domain" description="Major facilitator superfamily (MFS) profile" evidence="7">
    <location>
        <begin position="20"/>
        <end position="507"/>
    </location>
</feature>
<dbReference type="PANTHER" id="PTHR23504:SF15">
    <property type="entry name" value="MAJOR FACILITATOR SUPERFAMILY (MFS) PROFILE DOMAIN-CONTAINING PROTEIN"/>
    <property type="match status" value="1"/>
</dbReference>
<feature type="transmembrane region" description="Helical" evidence="6">
    <location>
        <begin position="442"/>
        <end position="463"/>
    </location>
</feature>
<dbReference type="GO" id="GO:0016020">
    <property type="term" value="C:membrane"/>
    <property type="evidence" value="ECO:0007669"/>
    <property type="project" value="UniProtKB-SubCell"/>
</dbReference>
<evidence type="ECO:0000256" key="2">
    <source>
        <dbReference type="ARBA" id="ARBA00022448"/>
    </source>
</evidence>
<reference evidence="8 9" key="1">
    <citation type="journal article" date="2018" name="BMC Genomics">
        <title>Comparative genome analyses reveal sequence features reflecting distinct modes of host-adaptation between dicot and monocot powdery mildew.</title>
        <authorList>
            <person name="Wu Y."/>
            <person name="Ma X."/>
            <person name="Pan Z."/>
            <person name="Kale S.D."/>
            <person name="Song Y."/>
            <person name="King H."/>
            <person name="Zhang Q."/>
            <person name="Presley C."/>
            <person name="Deng X."/>
            <person name="Wei C.I."/>
            <person name="Xiao S."/>
        </authorList>
    </citation>
    <scope>NUCLEOTIDE SEQUENCE [LARGE SCALE GENOMIC DNA]</scope>
    <source>
        <strain evidence="8">UMSG2</strain>
    </source>
</reference>
<keyword evidence="3 6" id="KW-0812">Transmembrane</keyword>
<protein>
    <submittedName>
        <fullName evidence="8">Putative membrane protein</fullName>
    </submittedName>
</protein>
<dbReference type="InterPro" id="IPR020846">
    <property type="entry name" value="MFS_dom"/>
</dbReference>
<dbReference type="PROSITE" id="PS50850">
    <property type="entry name" value="MFS"/>
    <property type="match status" value="1"/>
</dbReference>
<feature type="transmembrane region" description="Helical" evidence="6">
    <location>
        <begin position="117"/>
        <end position="138"/>
    </location>
</feature>
<keyword evidence="5 6" id="KW-0472">Membrane</keyword>
<feature type="transmembrane region" description="Helical" evidence="6">
    <location>
        <begin position="353"/>
        <end position="372"/>
    </location>
</feature>
<dbReference type="AlphaFoldDB" id="A0A420I3B5"/>
<feature type="transmembrane region" description="Helical" evidence="6">
    <location>
        <begin position="21"/>
        <end position="46"/>
    </location>
</feature>
<evidence type="ECO:0000256" key="4">
    <source>
        <dbReference type="ARBA" id="ARBA00022989"/>
    </source>
</evidence>
<feature type="transmembrane region" description="Helical" evidence="6">
    <location>
        <begin position="300"/>
        <end position="327"/>
    </location>
</feature>
<dbReference type="InterPro" id="IPR011701">
    <property type="entry name" value="MFS"/>
</dbReference>
<evidence type="ECO:0000313" key="9">
    <source>
        <dbReference type="Proteomes" id="UP000286134"/>
    </source>
</evidence>
<dbReference type="Gene3D" id="1.20.1250.20">
    <property type="entry name" value="MFS general substrate transporter like domains"/>
    <property type="match status" value="1"/>
</dbReference>
<evidence type="ECO:0000259" key="7">
    <source>
        <dbReference type="PROSITE" id="PS50850"/>
    </source>
</evidence>
<dbReference type="SUPFAM" id="SSF103473">
    <property type="entry name" value="MFS general substrate transporter"/>
    <property type="match status" value="1"/>
</dbReference>
<evidence type="ECO:0000256" key="5">
    <source>
        <dbReference type="ARBA" id="ARBA00023136"/>
    </source>
</evidence>
<keyword evidence="2" id="KW-0813">Transport</keyword>
<name>A0A420I3B5_9PEZI</name>
<dbReference type="EMBL" id="MCFK01002097">
    <property type="protein sequence ID" value="RKF64142.1"/>
    <property type="molecule type" value="Genomic_DNA"/>
</dbReference>
<organism evidence="8 9">
    <name type="scientific">Erysiphe neolycopersici</name>
    <dbReference type="NCBI Taxonomy" id="212602"/>
    <lineage>
        <taxon>Eukaryota</taxon>
        <taxon>Fungi</taxon>
        <taxon>Dikarya</taxon>
        <taxon>Ascomycota</taxon>
        <taxon>Pezizomycotina</taxon>
        <taxon>Leotiomycetes</taxon>
        <taxon>Erysiphales</taxon>
        <taxon>Erysiphaceae</taxon>
        <taxon>Erysiphe</taxon>
    </lineage>
</organism>
<dbReference type="Proteomes" id="UP000286134">
    <property type="component" value="Unassembled WGS sequence"/>
</dbReference>
<comment type="caution">
    <text evidence="8">The sequence shown here is derived from an EMBL/GenBank/DDBJ whole genome shotgun (WGS) entry which is preliminary data.</text>
</comment>
<proteinExistence type="predicted"/>
<evidence type="ECO:0000256" key="6">
    <source>
        <dbReference type="SAM" id="Phobius"/>
    </source>
</evidence>
<evidence type="ECO:0000256" key="3">
    <source>
        <dbReference type="ARBA" id="ARBA00022692"/>
    </source>
</evidence>
<feature type="transmembrane region" description="Helical" evidence="6">
    <location>
        <begin position="150"/>
        <end position="172"/>
    </location>
</feature>
<feature type="transmembrane region" description="Helical" evidence="6">
    <location>
        <begin position="409"/>
        <end position="430"/>
    </location>
</feature>
<feature type="transmembrane region" description="Helical" evidence="6">
    <location>
        <begin position="384"/>
        <end position="403"/>
    </location>
</feature>
<feature type="transmembrane region" description="Helical" evidence="6">
    <location>
        <begin position="192"/>
        <end position="216"/>
    </location>
</feature>
<feature type="transmembrane region" description="Helical" evidence="6">
    <location>
        <begin position="58"/>
        <end position="80"/>
    </location>
</feature>
<keyword evidence="9" id="KW-1185">Reference proteome</keyword>
<dbReference type="PANTHER" id="PTHR23504">
    <property type="entry name" value="MAJOR FACILITATOR SUPERFAMILY DOMAIN-CONTAINING PROTEIN 10"/>
    <property type="match status" value="1"/>
</dbReference>
<dbReference type="GO" id="GO:0022857">
    <property type="term" value="F:transmembrane transporter activity"/>
    <property type="evidence" value="ECO:0007669"/>
    <property type="project" value="InterPro"/>
</dbReference>